<gene>
    <name evidence="1" type="ORF">Q604_UNBC12145G0001</name>
</gene>
<evidence type="ECO:0000313" key="1">
    <source>
        <dbReference type="EMBL" id="ETJ33395.1"/>
    </source>
</evidence>
<comment type="caution">
    <text evidence="1">The sequence shown here is derived from an EMBL/GenBank/DDBJ whole genome shotgun (WGS) entry which is preliminary data.</text>
</comment>
<dbReference type="EMBL" id="AZMM01012145">
    <property type="protein sequence ID" value="ETJ33395.1"/>
    <property type="molecule type" value="Genomic_DNA"/>
</dbReference>
<dbReference type="AlphaFoldDB" id="W1XVA4"/>
<reference evidence="1" key="1">
    <citation type="submission" date="2013-12" db="EMBL/GenBank/DDBJ databases">
        <title>A Varibaculum cambriense genome reconstructed from a premature infant gut community with otherwise low bacterial novelty that shifts toward anaerobic metabolism during the third week of life.</title>
        <authorList>
            <person name="Brown C.T."/>
            <person name="Sharon I."/>
            <person name="Thomas B.C."/>
            <person name="Castelle C.J."/>
            <person name="Morowitz M.J."/>
            <person name="Banfield J.F."/>
        </authorList>
    </citation>
    <scope>NUCLEOTIDE SEQUENCE</scope>
</reference>
<protein>
    <recommendedName>
        <fullName evidence="2">Hep/Hag repeat protein</fullName>
    </recommendedName>
</protein>
<feature type="non-terminal residue" evidence="1">
    <location>
        <position position="77"/>
    </location>
</feature>
<evidence type="ECO:0008006" key="2">
    <source>
        <dbReference type="Google" id="ProtNLM"/>
    </source>
</evidence>
<sequence length="77" mass="7592">GTNGVTTTVNGQTVTVGLDAATKTKVDNASTAVARNISLGADSGTASSQSLKDGDVAFNVKAATGDFISTKMNGNTV</sequence>
<name>W1XVA4_9ZZZZ</name>
<proteinExistence type="predicted"/>
<feature type="non-terminal residue" evidence="1">
    <location>
        <position position="1"/>
    </location>
</feature>
<organism evidence="1">
    <name type="scientific">human gut metagenome</name>
    <dbReference type="NCBI Taxonomy" id="408170"/>
    <lineage>
        <taxon>unclassified sequences</taxon>
        <taxon>metagenomes</taxon>
        <taxon>organismal metagenomes</taxon>
    </lineage>
</organism>
<accession>W1XVA4</accession>